<reference evidence="8" key="1">
    <citation type="journal article" date="2014" name="Proc. Natl. Acad. Sci. U.S.A.">
        <title>Extensive sampling of basidiomycete genomes demonstrates inadequacy of the white-rot/brown-rot paradigm for wood decay fungi.</title>
        <authorList>
            <person name="Riley R."/>
            <person name="Salamov A.A."/>
            <person name="Brown D.W."/>
            <person name="Nagy L.G."/>
            <person name="Floudas D."/>
            <person name="Held B.W."/>
            <person name="Levasseur A."/>
            <person name="Lombard V."/>
            <person name="Morin E."/>
            <person name="Otillar R."/>
            <person name="Lindquist E.A."/>
            <person name="Sun H."/>
            <person name="LaButti K.M."/>
            <person name="Schmutz J."/>
            <person name="Jabbour D."/>
            <person name="Luo H."/>
            <person name="Baker S.E."/>
            <person name="Pisabarro A.G."/>
            <person name="Walton J.D."/>
            <person name="Blanchette R.A."/>
            <person name="Henrissat B."/>
            <person name="Martin F."/>
            <person name="Cullen D."/>
            <person name="Hibbett D.S."/>
            <person name="Grigoriev I.V."/>
        </authorList>
    </citation>
    <scope>NUCLEOTIDE SEQUENCE [LARGE SCALE GENOMIC DNA]</scope>
    <source>
        <strain evidence="8">FD-172 SS1</strain>
    </source>
</reference>
<dbReference type="AlphaFoldDB" id="A0A067MTT7"/>
<evidence type="ECO:0000313" key="7">
    <source>
        <dbReference type="EMBL" id="KDQ14976.1"/>
    </source>
</evidence>
<keyword evidence="8" id="KW-1185">Reference proteome</keyword>
<keyword evidence="2" id="KW-0479">Metal-binding</keyword>
<dbReference type="GO" id="GO:0008270">
    <property type="term" value="F:zinc ion binding"/>
    <property type="evidence" value="ECO:0007669"/>
    <property type="project" value="UniProtKB-KW"/>
</dbReference>
<dbReference type="GO" id="GO:0005634">
    <property type="term" value="C:nucleus"/>
    <property type="evidence" value="ECO:0007669"/>
    <property type="project" value="UniProtKB-SubCell"/>
</dbReference>
<dbReference type="InParanoid" id="A0A067MTT7"/>
<name>A0A067MTT7_BOTB1</name>
<dbReference type="EMBL" id="KL198034">
    <property type="protein sequence ID" value="KDQ14976.1"/>
    <property type="molecule type" value="Genomic_DNA"/>
</dbReference>
<evidence type="ECO:0000256" key="1">
    <source>
        <dbReference type="ARBA" id="ARBA00004123"/>
    </source>
</evidence>
<evidence type="ECO:0000259" key="6">
    <source>
        <dbReference type="Pfam" id="PF05699"/>
    </source>
</evidence>
<keyword evidence="5" id="KW-0539">Nucleus</keyword>
<comment type="subcellular location">
    <subcellularLocation>
        <location evidence="1">Nucleus</location>
    </subcellularLocation>
</comment>
<evidence type="ECO:0000256" key="2">
    <source>
        <dbReference type="ARBA" id="ARBA00022723"/>
    </source>
</evidence>
<evidence type="ECO:0000256" key="3">
    <source>
        <dbReference type="ARBA" id="ARBA00022771"/>
    </source>
</evidence>
<evidence type="ECO:0000256" key="4">
    <source>
        <dbReference type="ARBA" id="ARBA00022833"/>
    </source>
</evidence>
<organism evidence="7 8">
    <name type="scientific">Botryobasidium botryosum (strain FD-172 SS1)</name>
    <dbReference type="NCBI Taxonomy" id="930990"/>
    <lineage>
        <taxon>Eukaryota</taxon>
        <taxon>Fungi</taxon>
        <taxon>Dikarya</taxon>
        <taxon>Basidiomycota</taxon>
        <taxon>Agaricomycotina</taxon>
        <taxon>Agaricomycetes</taxon>
        <taxon>Cantharellales</taxon>
        <taxon>Botryobasidiaceae</taxon>
        <taxon>Botryobasidium</taxon>
    </lineage>
</organism>
<dbReference type="Pfam" id="PF05699">
    <property type="entry name" value="Dimer_Tnp_hAT"/>
    <property type="match status" value="1"/>
</dbReference>
<dbReference type="PANTHER" id="PTHR46481">
    <property type="entry name" value="ZINC FINGER BED DOMAIN-CONTAINING PROTEIN 4"/>
    <property type="match status" value="1"/>
</dbReference>
<dbReference type="InterPro" id="IPR052035">
    <property type="entry name" value="ZnF_BED_domain_contain"/>
</dbReference>
<keyword evidence="4" id="KW-0862">Zinc</keyword>
<dbReference type="GO" id="GO:0046983">
    <property type="term" value="F:protein dimerization activity"/>
    <property type="evidence" value="ECO:0007669"/>
    <property type="project" value="InterPro"/>
</dbReference>
<gene>
    <name evidence="7" type="ORF">BOTBODRAFT_109335</name>
</gene>
<sequence length="214" mass="24133">HAAQRGISVLDKYYSMTDQSYIPRFGLLLHPTFKTDYMQDQEWEQGRIDMAVSLLRQVWKVSYAPRAQASPSTAAVPSDSDNLYDFNRYRKHKRTPAANVAIDQLEAYLAQDAINIADPLAYWNDKRASGTWPELTQMALDYLTVPAMSVDVEWVFSFGRVTVSLYRHSLSSKSIQCSIVFGNQCKEGLVNDIDLVQLLCAKAGPQKALGNVIY</sequence>
<feature type="domain" description="HAT C-terminal dimerisation" evidence="6">
    <location>
        <begin position="105"/>
        <end position="176"/>
    </location>
</feature>
<protein>
    <recommendedName>
        <fullName evidence="6">HAT C-terminal dimerisation domain-containing protein</fullName>
    </recommendedName>
</protein>
<dbReference type="InterPro" id="IPR008906">
    <property type="entry name" value="HATC_C_dom"/>
</dbReference>
<feature type="non-terminal residue" evidence="7">
    <location>
        <position position="1"/>
    </location>
</feature>
<dbReference type="PANTHER" id="PTHR46481:SF10">
    <property type="entry name" value="ZINC FINGER BED DOMAIN-CONTAINING PROTEIN 39"/>
    <property type="match status" value="1"/>
</dbReference>
<accession>A0A067MTT7</accession>
<evidence type="ECO:0000256" key="5">
    <source>
        <dbReference type="ARBA" id="ARBA00023242"/>
    </source>
</evidence>
<dbReference type="OrthoDB" id="1715602at2759"/>
<dbReference type="HOGENOM" id="CLU_009123_4_3_1"/>
<dbReference type="Proteomes" id="UP000027195">
    <property type="component" value="Unassembled WGS sequence"/>
</dbReference>
<evidence type="ECO:0000313" key="8">
    <source>
        <dbReference type="Proteomes" id="UP000027195"/>
    </source>
</evidence>
<proteinExistence type="predicted"/>
<dbReference type="SUPFAM" id="SSF53098">
    <property type="entry name" value="Ribonuclease H-like"/>
    <property type="match status" value="1"/>
</dbReference>
<dbReference type="InterPro" id="IPR012337">
    <property type="entry name" value="RNaseH-like_sf"/>
</dbReference>
<keyword evidence="3" id="KW-0863">Zinc-finger</keyword>